<dbReference type="RefSeq" id="WP_188868296.1">
    <property type="nucleotide sequence ID" value="NZ_BMNW01000014.1"/>
</dbReference>
<dbReference type="PANTHER" id="PTHR36121:SF1">
    <property type="entry name" value="PROTEIN SXY"/>
    <property type="match status" value="1"/>
</dbReference>
<comment type="caution">
    <text evidence="2">The sequence shown here is derived from an EMBL/GenBank/DDBJ whole genome shotgun (WGS) entry which is preliminary data.</text>
</comment>
<feature type="domain" description="TfoX C-terminal" evidence="1">
    <location>
        <begin position="1"/>
        <end position="80"/>
    </location>
</feature>
<sequence>MSNDLLLLKNLGKTSVLWLHAVGIRTVDELRNRGSAGAYMAVCARGFRTSKVLLYALEGALLNIHWNELTPQHKQALLAQARALAQEHEIAHKLRS</sequence>
<dbReference type="PANTHER" id="PTHR36121">
    <property type="entry name" value="PROTEIN SXY"/>
    <property type="match status" value="1"/>
</dbReference>
<dbReference type="EMBL" id="BMNW01000014">
    <property type="protein sequence ID" value="GGM28866.1"/>
    <property type="molecule type" value="Genomic_DNA"/>
</dbReference>
<proteinExistence type="predicted"/>
<gene>
    <name evidence="2" type="ORF">GCM10009425_44260</name>
</gene>
<evidence type="ECO:0000259" key="1">
    <source>
        <dbReference type="Pfam" id="PF04994"/>
    </source>
</evidence>
<evidence type="ECO:0000313" key="2">
    <source>
        <dbReference type="EMBL" id="GGM28866.1"/>
    </source>
</evidence>
<evidence type="ECO:0000313" key="3">
    <source>
        <dbReference type="Proteomes" id="UP000616499"/>
    </source>
</evidence>
<name>A0ABQ2H3Y9_9PSED</name>
<dbReference type="InterPro" id="IPR007077">
    <property type="entry name" value="TfoX_C"/>
</dbReference>
<keyword evidence="3" id="KW-1185">Reference proteome</keyword>
<protein>
    <recommendedName>
        <fullName evidence="1">TfoX C-terminal domain-containing protein</fullName>
    </recommendedName>
</protein>
<dbReference type="Gene3D" id="1.10.150.20">
    <property type="entry name" value="5' to 3' exonuclease, C-terminal subdomain"/>
    <property type="match status" value="1"/>
</dbReference>
<dbReference type="Pfam" id="PF04994">
    <property type="entry name" value="TfoX_C"/>
    <property type="match status" value="1"/>
</dbReference>
<dbReference type="InterPro" id="IPR047525">
    <property type="entry name" value="TfoX-like"/>
</dbReference>
<dbReference type="Proteomes" id="UP000616499">
    <property type="component" value="Unassembled WGS sequence"/>
</dbReference>
<reference evidence="3" key="1">
    <citation type="journal article" date="2019" name="Int. J. Syst. Evol. Microbiol.">
        <title>The Global Catalogue of Microorganisms (GCM) 10K type strain sequencing project: providing services to taxonomists for standard genome sequencing and annotation.</title>
        <authorList>
            <consortium name="The Broad Institute Genomics Platform"/>
            <consortium name="The Broad Institute Genome Sequencing Center for Infectious Disease"/>
            <person name="Wu L."/>
            <person name="Ma J."/>
        </authorList>
    </citation>
    <scope>NUCLEOTIDE SEQUENCE [LARGE SCALE GENOMIC DNA]</scope>
    <source>
        <strain evidence="3">JCM 13501</strain>
    </source>
</reference>
<organism evidence="2 3">
    <name type="scientific">Pseudomonas asuensis</name>
    <dbReference type="NCBI Taxonomy" id="1825787"/>
    <lineage>
        <taxon>Bacteria</taxon>
        <taxon>Pseudomonadati</taxon>
        <taxon>Pseudomonadota</taxon>
        <taxon>Gammaproteobacteria</taxon>
        <taxon>Pseudomonadales</taxon>
        <taxon>Pseudomonadaceae</taxon>
        <taxon>Pseudomonas</taxon>
    </lineage>
</organism>
<accession>A0ABQ2H3Y9</accession>